<dbReference type="PANTHER" id="PTHR34366">
    <property type="entry name" value="OS07G0289901 PROTEIN-RELATED"/>
    <property type="match status" value="1"/>
</dbReference>
<reference evidence="3 4" key="1">
    <citation type="submission" date="2017-07" db="EMBL/GenBank/DDBJ databases">
        <title>An improved, manually edited Actinidia chinensis var. chinensis (kiwifruit) genome highlights the challenges associated with draft genomes and gene prediction in plants.</title>
        <authorList>
            <person name="Pilkington S."/>
            <person name="Crowhurst R."/>
            <person name="Hilario E."/>
            <person name="Nardozza S."/>
            <person name="Fraser L."/>
            <person name="Peng Y."/>
            <person name="Gunaseelan K."/>
            <person name="Simpson R."/>
            <person name="Tahir J."/>
            <person name="Deroles S."/>
            <person name="Templeton K."/>
            <person name="Luo Z."/>
            <person name="Davy M."/>
            <person name="Cheng C."/>
            <person name="Mcneilage M."/>
            <person name="Scaglione D."/>
            <person name="Liu Y."/>
            <person name="Zhang Q."/>
            <person name="Datson P."/>
            <person name="De Silva N."/>
            <person name="Gardiner S."/>
            <person name="Bassett H."/>
            <person name="Chagne D."/>
            <person name="Mccallum J."/>
            <person name="Dzierzon H."/>
            <person name="Deng C."/>
            <person name="Wang Y.-Y."/>
            <person name="Barron N."/>
            <person name="Manako K."/>
            <person name="Bowen J."/>
            <person name="Foster T."/>
            <person name="Erridge Z."/>
            <person name="Tiffin H."/>
            <person name="Waite C."/>
            <person name="Davies K."/>
            <person name="Grierson E."/>
            <person name="Laing W."/>
            <person name="Kirk R."/>
            <person name="Chen X."/>
            <person name="Wood M."/>
            <person name="Montefiori M."/>
            <person name="Brummell D."/>
            <person name="Schwinn K."/>
            <person name="Catanach A."/>
            <person name="Fullerton C."/>
            <person name="Li D."/>
            <person name="Meiyalaghan S."/>
            <person name="Nieuwenhuizen N."/>
            <person name="Read N."/>
            <person name="Prakash R."/>
            <person name="Hunter D."/>
            <person name="Zhang H."/>
            <person name="Mckenzie M."/>
            <person name="Knabel M."/>
            <person name="Harris A."/>
            <person name="Allan A."/>
            <person name="Chen A."/>
            <person name="Janssen B."/>
            <person name="Plunkett B."/>
            <person name="Dwamena C."/>
            <person name="Voogd C."/>
            <person name="Leif D."/>
            <person name="Lafferty D."/>
            <person name="Souleyre E."/>
            <person name="Varkonyi-Gasic E."/>
            <person name="Gambi F."/>
            <person name="Hanley J."/>
            <person name="Yao J.-L."/>
            <person name="Cheung J."/>
            <person name="David K."/>
            <person name="Warren B."/>
            <person name="Marsh K."/>
            <person name="Snowden K."/>
            <person name="Lin-Wang K."/>
            <person name="Brian L."/>
            <person name="Martinez-Sanchez M."/>
            <person name="Wang M."/>
            <person name="Ileperuma N."/>
            <person name="Macnee N."/>
            <person name="Campin R."/>
            <person name="Mcatee P."/>
            <person name="Drummond R."/>
            <person name="Espley R."/>
            <person name="Ireland H."/>
            <person name="Wu R."/>
            <person name="Atkinson R."/>
            <person name="Karunairetnam S."/>
            <person name="Bulley S."/>
            <person name="Chunkath S."/>
            <person name="Hanley Z."/>
            <person name="Storey R."/>
            <person name="Thrimawithana A."/>
            <person name="Thomson S."/>
            <person name="David C."/>
            <person name="Testolin R."/>
        </authorList>
    </citation>
    <scope>NUCLEOTIDE SEQUENCE [LARGE SCALE GENOMIC DNA]</scope>
    <source>
        <strain evidence="4">cv. Red5</strain>
        <tissue evidence="3">Young leaf</tissue>
    </source>
</reference>
<proteinExistence type="predicted"/>
<feature type="chain" id="PRO_5015321680" evidence="1">
    <location>
        <begin position="29"/>
        <end position="163"/>
    </location>
</feature>
<dbReference type="FunCoup" id="A0A2R6RFT1">
    <property type="interactions" value="207"/>
</dbReference>
<feature type="signal peptide" evidence="1">
    <location>
        <begin position="1"/>
        <end position="28"/>
    </location>
</feature>
<reference evidence="4" key="2">
    <citation type="journal article" date="2018" name="BMC Genomics">
        <title>A manually annotated Actinidia chinensis var. chinensis (kiwifruit) genome highlights the challenges associated with draft genomes and gene prediction in plants.</title>
        <authorList>
            <person name="Pilkington S.M."/>
            <person name="Crowhurst R."/>
            <person name="Hilario E."/>
            <person name="Nardozza S."/>
            <person name="Fraser L."/>
            <person name="Peng Y."/>
            <person name="Gunaseelan K."/>
            <person name="Simpson R."/>
            <person name="Tahir J."/>
            <person name="Deroles S.C."/>
            <person name="Templeton K."/>
            <person name="Luo Z."/>
            <person name="Davy M."/>
            <person name="Cheng C."/>
            <person name="McNeilage M."/>
            <person name="Scaglione D."/>
            <person name="Liu Y."/>
            <person name="Zhang Q."/>
            <person name="Datson P."/>
            <person name="De Silva N."/>
            <person name="Gardiner S.E."/>
            <person name="Bassett H."/>
            <person name="Chagne D."/>
            <person name="McCallum J."/>
            <person name="Dzierzon H."/>
            <person name="Deng C."/>
            <person name="Wang Y.Y."/>
            <person name="Barron L."/>
            <person name="Manako K."/>
            <person name="Bowen J."/>
            <person name="Foster T.M."/>
            <person name="Erridge Z.A."/>
            <person name="Tiffin H."/>
            <person name="Waite C.N."/>
            <person name="Davies K.M."/>
            <person name="Grierson E.P."/>
            <person name="Laing W.A."/>
            <person name="Kirk R."/>
            <person name="Chen X."/>
            <person name="Wood M."/>
            <person name="Montefiori M."/>
            <person name="Brummell D.A."/>
            <person name="Schwinn K.E."/>
            <person name="Catanach A."/>
            <person name="Fullerton C."/>
            <person name="Li D."/>
            <person name="Meiyalaghan S."/>
            <person name="Nieuwenhuizen N."/>
            <person name="Read N."/>
            <person name="Prakash R."/>
            <person name="Hunter D."/>
            <person name="Zhang H."/>
            <person name="McKenzie M."/>
            <person name="Knabel M."/>
            <person name="Harris A."/>
            <person name="Allan A.C."/>
            <person name="Gleave A."/>
            <person name="Chen A."/>
            <person name="Janssen B.J."/>
            <person name="Plunkett B."/>
            <person name="Ampomah-Dwamena C."/>
            <person name="Voogd C."/>
            <person name="Leif D."/>
            <person name="Lafferty D."/>
            <person name="Souleyre E.J.F."/>
            <person name="Varkonyi-Gasic E."/>
            <person name="Gambi F."/>
            <person name="Hanley J."/>
            <person name="Yao J.L."/>
            <person name="Cheung J."/>
            <person name="David K.M."/>
            <person name="Warren B."/>
            <person name="Marsh K."/>
            <person name="Snowden K.C."/>
            <person name="Lin-Wang K."/>
            <person name="Brian L."/>
            <person name="Martinez-Sanchez M."/>
            <person name="Wang M."/>
            <person name="Ileperuma N."/>
            <person name="Macnee N."/>
            <person name="Campin R."/>
            <person name="McAtee P."/>
            <person name="Drummond R.S.M."/>
            <person name="Espley R.V."/>
            <person name="Ireland H.S."/>
            <person name="Wu R."/>
            <person name="Atkinson R.G."/>
            <person name="Karunairetnam S."/>
            <person name="Bulley S."/>
            <person name="Chunkath S."/>
            <person name="Hanley Z."/>
            <person name="Storey R."/>
            <person name="Thrimawithana A.H."/>
            <person name="Thomson S."/>
            <person name="David C."/>
            <person name="Testolin R."/>
            <person name="Huang H."/>
            <person name="Hellens R.P."/>
            <person name="Schaffer R.J."/>
        </authorList>
    </citation>
    <scope>NUCLEOTIDE SEQUENCE [LARGE SCALE GENOMIC DNA]</scope>
    <source>
        <strain evidence="4">cv. Red5</strain>
    </source>
</reference>
<dbReference type="AlphaFoldDB" id="A0A2R6RFT1"/>
<dbReference type="OMA" id="CGGECVV"/>
<dbReference type="InParanoid" id="A0A2R6RFT1"/>
<evidence type="ECO:0000313" key="3">
    <source>
        <dbReference type="EMBL" id="PSS28858.1"/>
    </source>
</evidence>
<protein>
    <submittedName>
        <fullName evidence="3">XIAP-associated factor like</fullName>
    </submittedName>
</protein>
<dbReference type="OrthoDB" id="1843925at2759"/>
<evidence type="ECO:0000259" key="2">
    <source>
        <dbReference type="Pfam" id="PF24865"/>
    </source>
</evidence>
<dbReference type="Gramene" id="PSS28858">
    <property type="protein sequence ID" value="PSS28858"/>
    <property type="gene ID" value="CEY00_Acc06606"/>
</dbReference>
<evidence type="ECO:0000313" key="4">
    <source>
        <dbReference type="Proteomes" id="UP000241394"/>
    </source>
</evidence>
<evidence type="ECO:0000256" key="1">
    <source>
        <dbReference type="SAM" id="SignalP"/>
    </source>
</evidence>
<organism evidence="3 4">
    <name type="scientific">Actinidia chinensis var. chinensis</name>
    <name type="common">Chinese soft-hair kiwi</name>
    <dbReference type="NCBI Taxonomy" id="1590841"/>
    <lineage>
        <taxon>Eukaryota</taxon>
        <taxon>Viridiplantae</taxon>
        <taxon>Streptophyta</taxon>
        <taxon>Embryophyta</taxon>
        <taxon>Tracheophyta</taxon>
        <taxon>Spermatophyta</taxon>
        <taxon>Magnoliopsida</taxon>
        <taxon>eudicotyledons</taxon>
        <taxon>Gunneridae</taxon>
        <taxon>Pentapetalae</taxon>
        <taxon>asterids</taxon>
        <taxon>Ericales</taxon>
        <taxon>Actinidiaceae</taxon>
        <taxon>Actinidia</taxon>
    </lineage>
</organism>
<dbReference type="Pfam" id="PF24865">
    <property type="entry name" value="DUF7731"/>
    <property type="match status" value="1"/>
</dbReference>
<keyword evidence="4" id="KW-1185">Reference proteome</keyword>
<name>A0A2R6RFT1_ACTCC</name>
<sequence>MAASTVSRTRKSIVVFLISIAALCSCSALAVEDPVETVDNALFCFNNKFIFKKCNEEYRLKESGDLKVPFEETNRFCNGHCLAETQGLLDCIDDMVSDFVFDNKATTRDIRKTLLTACSYNERRGDINVWDYIHGETSGSHWLHKPFRFYAFVLMAGCVLWIF</sequence>
<dbReference type="STRING" id="1590841.A0A2R6RFT1"/>
<keyword evidence="1" id="KW-0732">Signal</keyword>
<dbReference type="EMBL" id="NKQK01000006">
    <property type="protein sequence ID" value="PSS28858.1"/>
    <property type="molecule type" value="Genomic_DNA"/>
</dbReference>
<gene>
    <name evidence="3" type="ORF">CEY00_Acc06606</name>
</gene>
<dbReference type="InterPro" id="IPR056633">
    <property type="entry name" value="DUF7731"/>
</dbReference>
<dbReference type="Proteomes" id="UP000241394">
    <property type="component" value="Chromosome LG6"/>
</dbReference>
<feature type="domain" description="DUF7731" evidence="2">
    <location>
        <begin position="34"/>
        <end position="133"/>
    </location>
</feature>
<accession>A0A2R6RFT1</accession>
<comment type="caution">
    <text evidence="3">The sequence shown here is derived from an EMBL/GenBank/DDBJ whole genome shotgun (WGS) entry which is preliminary data.</text>
</comment>
<dbReference type="PANTHER" id="PTHR34366:SF8">
    <property type="entry name" value="TRANSMEMBRANE PROTEIN"/>
    <property type="match status" value="1"/>
</dbReference>